<name>A0A2U1MF14_ARTAN</name>
<evidence type="ECO:0000256" key="4">
    <source>
        <dbReference type="ARBA" id="ARBA00022475"/>
    </source>
</evidence>
<comment type="caution">
    <text evidence="10">The sequence shown here is derived from an EMBL/GenBank/DDBJ whole genome shotgun (WGS) entry which is preliminary data.</text>
</comment>
<feature type="transmembrane region" description="Helical" evidence="8">
    <location>
        <begin position="114"/>
        <end position="141"/>
    </location>
</feature>
<feature type="transmembrane region" description="Helical" evidence="8">
    <location>
        <begin position="75"/>
        <end position="102"/>
    </location>
</feature>
<keyword evidence="7 8" id="KW-0472">Membrane</keyword>
<dbReference type="InterPro" id="IPR006459">
    <property type="entry name" value="CASP/CASPL"/>
</dbReference>
<evidence type="ECO:0000256" key="2">
    <source>
        <dbReference type="ARBA" id="ARBA00007651"/>
    </source>
</evidence>
<keyword evidence="6 8" id="KW-1133">Transmembrane helix</keyword>
<gene>
    <name evidence="10" type="ORF">CTI12_AA387490</name>
</gene>
<evidence type="ECO:0000313" key="11">
    <source>
        <dbReference type="Proteomes" id="UP000245207"/>
    </source>
</evidence>
<dbReference type="OrthoDB" id="1926504at2759"/>
<keyword evidence="4 8" id="KW-1003">Cell membrane</keyword>
<evidence type="ECO:0000256" key="8">
    <source>
        <dbReference type="RuleBase" id="RU361233"/>
    </source>
</evidence>
<comment type="subcellular location">
    <subcellularLocation>
        <location evidence="1 8">Cell membrane</location>
        <topology evidence="1 8">Multi-pass membrane protein</topology>
    </subcellularLocation>
</comment>
<evidence type="ECO:0000256" key="7">
    <source>
        <dbReference type="ARBA" id="ARBA00023136"/>
    </source>
</evidence>
<dbReference type="NCBIfam" id="TIGR01569">
    <property type="entry name" value="A_tha_TIGR01569"/>
    <property type="match status" value="1"/>
</dbReference>
<accession>A0A2U1MF14</accession>
<dbReference type="PANTHER" id="PTHR36488">
    <property type="entry name" value="CASP-LIKE PROTEIN 1U1"/>
    <property type="match status" value="1"/>
</dbReference>
<keyword evidence="11" id="KW-1185">Reference proteome</keyword>
<dbReference type="STRING" id="35608.A0A2U1MF14"/>
<reference evidence="10 11" key="1">
    <citation type="journal article" date="2018" name="Mol. Plant">
        <title>The genome of Artemisia annua provides insight into the evolution of Asteraceae family and artemisinin biosynthesis.</title>
        <authorList>
            <person name="Shen Q."/>
            <person name="Zhang L."/>
            <person name="Liao Z."/>
            <person name="Wang S."/>
            <person name="Yan T."/>
            <person name="Shi P."/>
            <person name="Liu M."/>
            <person name="Fu X."/>
            <person name="Pan Q."/>
            <person name="Wang Y."/>
            <person name="Lv Z."/>
            <person name="Lu X."/>
            <person name="Zhang F."/>
            <person name="Jiang W."/>
            <person name="Ma Y."/>
            <person name="Chen M."/>
            <person name="Hao X."/>
            <person name="Li L."/>
            <person name="Tang Y."/>
            <person name="Lv G."/>
            <person name="Zhou Y."/>
            <person name="Sun X."/>
            <person name="Brodelius P.E."/>
            <person name="Rose J.K.C."/>
            <person name="Tang K."/>
        </authorList>
    </citation>
    <scope>NUCLEOTIDE SEQUENCE [LARGE SCALE GENOMIC DNA]</scope>
    <source>
        <strain evidence="11">cv. Huhao1</strain>
        <tissue evidence="10">Leaf</tissue>
    </source>
</reference>
<feature type="transmembrane region" description="Helical" evidence="8">
    <location>
        <begin position="30"/>
        <end position="48"/>
    </location>
</feature>
<proteinExistence type="inferred from homology"/>
<evidence type="ECO:0000256" key="6">
    <source>
        <dbReference type="ARBA" id="ARBA00022989"/>
    </source>
</evidence>
<comment type="subunit">
    <text evidence="3 8">Homodimer and heterodimers.</text>
</comment>
<evidence type="ECO:0000256" key="1">
    <source>
        <dbReference type="ARBA" id="ARBA00004651"/>
    </source>
</evidence>
<dbReference type="InterPro" id="IPR044173">
    <property type="entry name" value="CASPL"/>
</dbReference>
<evidence type="ECO:0000313" key="10">
    <source>
        <dbReference type="EMBL" id="PWA59845.1"/>
    </source>
</evidence>
<feature type="transmembrane region" description="Helical" evidence="8">
    <location>
        <begin position="161"/>
        <end position="188"/>
    </location>
</feature>
<dbReference type="AlphaFoldDB" id="A0A2U1MF14"/>
<sequence>MASSDAQEAPLKSSTYEPEYKSSFGLVVDVALRVLLFATALAAIIVMVTSEQTKMIPVAPGKLMPRTAKFNHSPAFIYFVAALSVAGLYSIITGALSALALLKSHGHSTKLQAHFVMFDALLLGIVAAATGAAGGVAYIGLKGNSHSNWNKICHIYGSYCFHFSASLILSLISSITLLLLVWLSVYVLSKKVARR</sequence>
<dbReference type="Pfam" id="PF04535">
    <property type="entry name" value="CASP_dom"/>
    <property type="match status" value="1"/>
</dbReference>
<evidence type="ECO:0000256" key="3">
    <source>
        <dbReference type="ARBA" id="ARBA00011489"/>
    </source>
</evidence>
<dbReference type="Proteomes" id="UP000245207">
    <property type="component" value="Unassembled WGS sequence"/>
</dbReference>
<feature type="domain" description="Casparian strip membrane protein" evidence="9">
    <location>
        <begin position="27"/>
        <end position="175"/>
    </location>
</feature>
<organism evidence="10 11">
    <name type="scientific">Artemisia annua</name>
    <name type="common">Sweet wormwood</name>
    <dbReference type="NCBI Taxonomy" id="35608"/>
    <lineage>
        <taxon>Eukaryota</taxon>
        <taxon>Viridiplantae</taxon>
        <taxon>Streptophyta</taxon>
        <taxon>Embryophyta</taxon>
        <taxon>Tracheophyta</taxon>
        <taxon>Spermatophyta</taxon>
        <taxon>Magnoliopsida</taxon>
        <taxon>eudicotyledons</taxon>
        <taxon>Gunneridae</taxon>
        <taxon>Pentapetalae</taxon>
        <taxon>asterids</taxon>
        <taxon>campanulids</taxon>
        <taxon>Asterales</taxon>
        <taxon>Asteraceae</taxon>
        <taxon>Asteroideae</taxon>
        <taxon>Anthemideae</taxon>
        <taxon>Artemisiinae</taxon>
        <taxon>Artemisia</taxon>
    </lineage>
</organism>
<keyword evidence="5 8" id="KW-0812">Transmembrane</keyword>
<dbReference type="EMBL" id="PKPP01005513">
    <property type="protein sequence ID" value="PWA59845.1"/>
    <property type="molecule type" value="Genomic_DNA"/>
</dbReference>
<dbReference type="GO" id="GO:0005886">
    <property type="term" value="C:plasma membrane"/>
    <property type="evidence" value="ECO:0007669"/>
    <property type="project" value="UniProtKB-SubCell"/>
</dbReference>
<dbReference type="InterPro" id="IPR006702">
    <property type="entry name" value="CASP_dom"/>
</dbReference>
<protein>
    <recommendedName>
        <fullName evidence="8">CASP-like protein</fullName>
    </recommendedName>
</protein>
<evidence type="ECO:0000259" key="9">
    <source>
        <dbReference type="Pfam" id="PF04535"/>
    </source>
</evidence>
<dbReference type="PANTHER" id="PTHR36488:SF8">
    <property type="entry name" value="CASP-LIKE PROTEIN 1U1"/>
    <property type="match status" value="1"/>
</dbReference>
<comment type="similarity">
    <text evidence="2 8">Belongs to the Casparian strip membrane proteins (CASP) family.</text>
</comment>
<evidence type="ECO:0000256" key="5">
    <source>
        <dbReference type="ARBA" id="ARBA00022692"/>
    </source>
</evidence>